<name>A0A5A5TEN7_9CHLR</name>
<dbReference type="AlphaFoldDB" id="A0A5A5TEN7"/>
<keyword evidence="2" id="KW-1185">Reference proteome</keyword>
<protein>
    <submittedName>
        <fullName evidence="1">Uncharacterized protein</fullName>
    </submittedName>
</protein>
<evidence type="ECO:0000313" key="2">
    <source>
        <dbReference type="Proteomes" id="UP000322530"/>
    </source>
</evidence>
<comment type="caution">
    <text evidence="1">The sequence shown here is derived from an EMBL/GenBank/DDBJ whole genome shotgun (WGS) entry which is preliminary data.</text>
</comment>
<proteinExistence type="predicted"/>
<dbReference type="EMBL" id="BIXY01000057">
    <property type="protein sequence ID" value="GCF10030.1"/>
    <property type="molecule type" value="Genomic_DNA"/>
</dbReference>
<dbReference type="RefSeq" id="WP_149402935.1">
    <property type="nucleotide sequence ID" value="NZ_BIXY01000057.1"/>
</dbReference>
<organism evidence="1 2">
    <name type="scientific">Dictyobacter arantiisoli</name>
    <dbReference type="NCBI Taxonomy" id="2014874"/>
    <lineage>
        <taxon>Bacteria</taxon>
        <taxon>Bacillati</taxon>
        <taxon>Chloroflexota</taxon>
        <taxon>Ktedonobacteria</taxon>
        <taxon>Ktedonobacterales</taxon>
        <taxon>Dictyobacteraceae</taxon>
        <taxon>Dictyobacter</taxon>
    </lineage>
</organism>
<evidence type="ECO:0000313" key="1">
    <source>
        <dbReference type="EMBL" id="GCF10030.1"/>
    </source>
</evidence>
<sequence length="91" mass="9894">MDTRLVGLEHVPSVMEVAARANDLIGKEVPGSPGYIVIKVIQFELTQHGSRYDALLLVEIDEPQEPLNLKAADVEAIVEITSAVDEPEQTA</sequence>
<gene>
    <name evidence="1" type="ORF">KDI_35940</name>
</gene>
<dbReference type="OrthoDB" id="163906at2"/>
<accession>A0A5A5TEN7</accession>
<dbReference type="Proteomes" id="UP000322530">
    <property type="component" value="Unassembled WGS sequence"/>
</dbReference>
<reference evidence="1 2" key="1">
    <citation type="submission" date="2019-01" db="EMBL/GenBank/DDBJ databases">
        <title>Draft genome sequence of Dictyobacter sp. Uno17.</title>
        <authorList>
            <person name="Wang C.M."/>
            <person name="Zheng Y."/>
            <person name="Sakai Y."/>
            <person name="Abe K."/>
            <person name="Yokota A."/>
            <person name="Yabe S."/>
        </authorList>
    </citation>
    <scope>NUCLEOTIDE SEQUENCE [LARGE SCALE GENOMIC DNA]</scope>
    <source>
        <strain evidence="1 2">Uno17</strain>
    </source>
</reference>